<evidence type="ECO:0000256" key="1">
    <source>
        <dbReference type="ARBA" id="ARBA00022723"/>
    </source>
</evidence>
<reference key="2">
    <citation type="journal article" date="2000" name="Nature">
        <title>Sequence and analysis of chromosome 1 of the plant Arabidopsis thaliana.</title>
        <authorList>
            <person name="Theologis A."/>
            <person name="Ecker J.R."/>
            <person name="Palm C.J."/>
            <person name="Federspiel N.A."/>
            <person name="Kaul S."/>
            <person name="White O."/>
            <person name="Alonso J."/>
            <person name="Altafi H."/>
            <person name="Araujo R."/>
            <person name="Bowman C.L."/>
            <person name="Brooks S.Y."/>
            <person name="Buehler E."/>
            <person name="Chan A."/>
            <person name="Chao Q."/>
            <person name="Chen H."/>
            <person name="Cheuk R.F."/>
            <person name="Chin C.W."/>
            <person name="Chung M.K."/>
            <person name="Conn L."/>
            <person name="Conway A.B."/>
            <person name="Conway A.R."/>
            <person name="Creasy T.H."/>
            <person name="Dewar K."/>
            <person name="Dunn P."/>
            <person name="Etgu P."/>
            <person name="Feldblyum T.V."/>
            <person name="Feng J."/>
            <person name="Fong B."/>
            <person name="Fujii C.Y."/>
            <person name="Gill J.E."/>
            <person name="Goldsmith A.D."/>
            <person name="Haas B."/>
            <person name="Hansen N.F."/>
            <person name="Hughes B."/>
            <person name="Huizar L."/>
            <person name="Hunter J.L."/>
            <person name="Jenkins J."/>
            <person name="Johnson-Hopson C."/>
            <person name="Khan S."/>
            <person name="Khaykin E."/>
            <person name="Kim C.J."/>
            <person name="Koo H.L."/>
            <person name="Kremenetskaia I."/>
            <person name="Kurtz D.B."/>
            <person name="Kwan A."/>
            <person name="Lam B."/>
            <person name="Langin-Hooper S."/>
            <person name="Lee A."/>
            <person name="Lee J.M."/>
            <person name="Lenz C.A."/>
            <person name="Li J.H."/>
            <person name="Li Y."/>
            <person name="Lin X."/>
            <person name="Liu S.X."/>
            <person name="Liu Z.A."/>
            <person name="Luros J.S."/>
            <person name="Maiti R."/>
            <person name="Marziali A."/>
            <person name="Militscher J."/>
            <person name="Miranda M."/>
            <person name="Nguyen M."/>
            <person name="Nierman W.C."/>
            <person name="Osborne B.I."/>
            <person name="Pai G."/>
            <person name="Peterson J."/>
            <person name="Pham P.K."/>
            <person name="Rizzo M."/>
            <person name="Rooney T."/>
            <person name="Rowley D."/>
            <person name="Sakano H."/>
            <person name="Salzberg S.L."/>
            <person name="Schwartz J.R."/>
            <person name="Shinn P."/>
            <person name="Southwick A.M."/>
            <person name="Sun H."/>
            <person name="Tallon L.J."/>
            <person name="Tambunga G."/>
            <person name="Toriumi M.J."/>
            <person name="Town C.D."/>
            <person name="Utterback T."/>
            <person name="Van Aken S."/>
            <person name="Vaysberg M."/>
            <person name="Vysotskaia V.S."/>
            <person name="Walker M."/>
            <person name="Wu D."/>
            <person name="Yu G."/>
            <person name="Fraser C.M."/>
            <person name="Venter J.C."/>
            <person name="Davis R.W."/>
        </authorList>
    </citation>
    <scope>NUCLEOTIDE SEQUENCE [LARGE SCALE GENOMIC DNA]</scope>
    <source>
        <strain>cv. Columbia</strain>
    </source>
</reference>
<evidence type="ECO:0000259" key="5">
    <source>
        <dbReference type="PROSITE" id="PS50966"/>
    </source>
</evidence>
<keyword evidence="2 4" id="KW-0863">Zinc-finger</keyword>
<evidence type="ECO:0000256" key="3">
    <source>
        <dbReference type="ARBA" id="ARBA00022833"/>
    </source>
</evidence>
<protein>
    <submittedName>
        <fullName evidence="6">F7F22.11</fullName>
    </submittedName>
</protein>
<proteinExistence type="predicted"/>
<sequence>MLSYSVPNKNIFATKDKTPPVLVTSEVGLQYYLKTLRENRGLNLFGKFEEKVDTPNLSCETPTGSAKRKVESLYDTASGSRNADTCSGDISSSVSKSPIVLRVKTEWAAKAKVGCRVGSSHGLRARARKLEEVDDEEFDIPPLFEDIEYEIENTPYLDIEDDGKGIYKGKVYASKEDCQIGLAIYAIKNMFHFKQTRTNCSDEKCDWRILATLMKGTGYFEIKKASLQHTYSLETRGQFMQKATSKVIASVFKANKCWRARKSALTNVAGSNEESYCYLAEYLHLLRLTNSGTITHIETQKDVEDESKEGENDDSWTWFFTKLERITADNKTLTILSDRHSSILVTVKRVFRQANHGACIIHLCRNIQAKYKNKALTQLVKNAGYAATSTKFKELYGQIESMNQNCGKYLHDIEMANWTRLYFRGHRLNLMTSIIAKTLNKALNKGRSSHIVGLIRFIRSMLTRWFNARQKKSLEHKGPVPSEVDKQITKNMLTTNGSKVGRITNWSYEINGMLGGRNVVDLEKKQCTCKSYDKLKIPCSHALVAANSYKISYKVSSYREAVFPEAIGIDEEIPEELEHKSMLPPYTTRPLGRPKVARIPSTGKYKVRKKLS</sequence>
<reference evidence="6" key="3">
    <citation type="submission" date="2000-10" db="EMBL/GenBank/DDBJ databases">
        <authorList>
            <person name="Chao Q."/>
            <person name="Brooks S."/>
            <person name="Buehler E."/>
            <person name="Johnson-Hopson C."/>
            <person name="Khan S."/>
            <person name="Kim C."/>
            <person name="Shinn P."/>
            <person name="Altafi H."/>
            <person name="Bei B."/>
            <person name="Chin C."/>
            <person name="Chiou J."/>
            <person name="Choi E."/>
            <person name="Conn L."/>
            <person name="Conway A."/>
            <person name="Gonzalez A."/>
            <person name="Hansen N."/>
            <person name="Howing B."/>
            <person name="Koo T."/>
            <person name="Lam B."/>
            <person name="Lee J."/>
            <person name="Lenz C."/>
            <person name="Li J."/>
            <person name="Liu A."/>
            <person name="Liu J."/>
            <person name="Liu S."/>
            <person name="Mukharsky N."/>
            <person name="Nguyen M."/>
            <person name="Palm C."/>
            <person name="Pham P."/>
            <person name="Sakano H."/>
            <person name="Schwartz J."/>
            <person name="Southwick A."/>
            <person name="Thaveri A."/>
            <person name="Toriumi M."/>
            <person name="Vaysberg M."/>
            <person name="Yu G."/>
            <person name="Davis R."/>
            <person name="Federspiel N."/>
            <person name="Theologis A."/>
            <person name="Ecker J."/>
        </authorList>
    </citation>
    <scope>NUCLEOTIDE SEQUENCE</scope>
</reference>
<feature type="domain" description="SWIM-type" evidence="5">
    <location>
        <begin position="508"/>
        <end position="550"/>
    </location>
</feature>
<dbReference type="PANTHER" id="PTHR31973:SF187">
    <property type="entry name" value="MUTATOR TRANSPOSASE MUDRA PROTEIN"/>
    <property type="match status" value="1"/>
</dbReference>
<organism evidence="6">
    <name type="scientific">Arabidopsis thaliana</name>
    <name type="common">Mouse-ear cress</name>
    <dbReference type="NCBI Taxonomy" id="3702"/>
    <lineage>
        <taxon>Eukaryota</taxon>
        <taxon>Viridiplantae</taxon>
        <taxon>Streptophyta</taxon>
        <taxon>Embryophyta</taxon>
        <taxon>Tracheophyta</taxon>
        <taxon>Spermatophyta</taxon>
        <taxon>Magnoliopsida</taxon>
        <taxon>eudicotyledons</taxon>
        <taxon>Gunneridae</taxon>
        <taxon>Pentapetalae</taxon>
        <taxon>rosids</taxon>
        <taxon>malvids</taxon>
        <taxon>Brassicales</taxon>
        <taxon>Brassicaceae</taxon>
        <taxon>Camelineae</taxon>
        <taxon>Arabidopsis</taxon>
    </lineage>
</organism>
<dbReference type="InterPro" id="IPR007527">
    <property type="entry name" value="Znf_SWIM"/>
</dbReference>
<keyword evidence="3" id="KW-0862">Zinc</keyword>
<dbReference type="PANTHER" id="PTHR31973">
    <property type="entry name" value="POLYPROTEIN, PUTATIVE-RELATED"/>
    <property type="match status" value="1"/>
</dbReference>
<dbReference type="Pfam" id="PF04434">
    <property type="entry name" value="SWIM"/>
    <property type="match status" value="1"/>
</dbReference>
<accession>Q9SHM9</accession>
<keyword evidence="1" id="KW-0479">Metal-binding</keyword>
<evidence type="ECO:0000256" key="4">
    <source>
        <dbReference type="PROSITE-ProRule" id="PRU00325"/>
    </source>
</evidence>
<dbReference type="InterPro" id="IPR018289">
    <property type="entry name" value="MULE_transposase_dom"/>
</dbReference>
<dbReference type="Pfam" id="PF10551">
    <property type="entry name" value="MULE"/>
    <property type="match status" value="1"/>
</dbReference>
<evidence type="ECO:0000313" key="6">
    <source>
        <dbReference type="EMBL" id="AAF24533.1"/>
    </source>
</evidence>
<reference evidence="6" key="1">
    <citation type="submission" date="1999-08" db="EMBL/GenBank/DDBJ databases">
        <title>Genomic sequence for Arabidopsis thaliana BAC F7F22 from chromosome I.</title>
        <authorList>
            <person name="Chao Q."/>
            <person name="Shinn P."/>
            <person name="Brooks S."/>
            <person name="Buehler E."/>
            <person name="Dunn P."/>
            <person name="Khan S."/>
            <person name="Kim C."/>
            <person name="Walker M."/>
            <person name="Brooks S."/>
            <person name="Altafi H."/>
            <person name="Araujo R."/>
            <person name="Conn L."/>
            <person name="Conway A.B."/>
            <person name="Gonzalez A."/>
            <person name="Hansen N.F."/>
            <person name="Huizar L."/>
            <person name="Kremenetskaia I."/>
            <person name="Lenz C."/>
            <person name="Li J."/>
            <person name="Liu S."/>
            <person name="Luros S."/>
            <person name="Rowley D."/>
            <person name="Schwartz J."/>
            <person name="Toriumi M."/>
            <person name="Vysotskaia V."/>
            <person name="Yu G."/>
            <person name="Davis R.W."/>
            <person name="Federspiel N.A."/>
            <person name="Theologis A."/>
            <person name="Ecker J.R."/>
        </authorList>
    </citation>
    <scope>NUCLEOTIDE SEQUENCE</scope>
</reference>
<dbReference type="SMART" id="SM00575">
    <property type="entry name" value="ZnF_PMZ"/>
    <property type="match status" value="1"/>
</dbReference>
<dbReference type="AlphaFoldDB" id="Q9SHM9"/>
<dbReference type="GO" id="GO:0008270">
    <property type="term" value="F:zinc ion binding"/>
    <property type="evidence" value="ECO:0007669"/>
    <property type="project" value="UniProtKB-KW"/>
</dbReference>
<dbReference type="InterPro" id="IPR006564">
    <property type="entry name" value="Znf_PMZ"/>
</dbReference>
<name>Q9SHM9_ARATH</name>
<dbReference type="EMBL" id="AC007534">
    <property type="protein sequence ID" value="AAF24533.1"/>
    <property type="molecule type" value="Genomic_DNA"/>
</dbReference>
<dbReference type="PROSITE" id="PS50966">
    <property type="entry name" value="ZF_SWIM"/>
    <property type="match status" value="1"/>
</dbReference>
<evidence type="ECO:0000256" key="2">
    <source>
        <dbReference type="ARBA" id="ARBA00022771"/>
    </source>
</evidence>